<name>A0A381YND6_9ZZZZ</name>
<evidence type="ECO:0000313" key="1">
    <source>
        <dbReference type="EMBL" id="SVA78459.1"/>
    </source>
</evidence>
<organism evidence="1">
    <name type="scientific">marine metagenome</name>
    <dbReference type="NCBI Taxonomy" id="408172"/>
    <lineage>
        <taxon>unclassified sequences</taxon>
        <taxon>metagenomes</taxon>
        <taxon>ecological metagenomes</taxon>
    </lineage>
</organism>
<gene>
    <name evidence="1" type="ORF">METZ01_LOCUS131313</name>
</gene>
<proteinExistence type="predicted"/>
<sequence>MIWRNIGEYRRNRNVEVLRVEASGRTDLISFDGLRC</sequence>
<protein>
    <submittedName>
        <fullName evidence="1">Uncharacterized protein</fullName>
    </submittedName>
</protein>
<dbReference type="EMBL" id="UINC01018638">
    <property type="protein sequence ID" value="SVA78459.1"/>
    <property type="molecule type" value="Genomic_DNA"/>
</dbReference>
<reference evidence="1" key="1">
    <citation type="submission" date="2018-05" db="EMBL/GenBank/DDBJ databases">
        <authorList>
            <person name="Lanie J.A."/>
            <person name="Ng W.-L."/>
            <person name="Kazmierczak K.M."/>
            <person name="Andrzejewski T.M."/>
            <person name="Davidsen T.M."/>
            <person name="Wayne K.J."/>
            <person name="Tettelin H."/>
            <person name="Glass J.I."/>
            <person name="Rusch D."/>
            <person name="Podicherti R."/>
            <person name="Tsui H.-C.T."/>
            <person name="Winkler M.E."/>
        </authorList>
    </citation>
    <scope>NUCLEOTIDE SEQUENCE</scope>
</reference>
<accession>A0A381YND6</accession>
<dbReference type="AlphaFoldDB" id="A0A381YND6"/>